<evidence type="ECO:0000313" key="8">
    <source>
        <dbReference type="Proteomes" id="UP001196980"/>
    </source>
</evidence>
<dbReference type="EMBL" id="JABXWD010000147">
    <property type="protein sequence ID" value="MBV6341760.1"/>
    <property type="molecule type" value="Genomic_DNA"/>
</dbReference>
<evidence type="ECO:0000256" key="5">
    <source>
        <dbReference type="ARBA" id="ARBA00023136"/>
    </source>
</evidence>
<dbReference type="Proteomes" id="UP001196980">
    <property type="component" value="Unassembled WGS sequence"/>
</dbReference>
<protein>
    <submittedName>
        <fullName evidence="7">Prepilin-type N-terminal cleavage/methylation domain-containing protein</fullName>
    </submittedName>
</protein>
<feature type="transmembrane region" description="Helical" evidence="6">
    <location>
        <begin position="20"/>
        <end position="41"/>
    </location>
</feature>
<keyword evidence="3 6" id="KW-0812">Transmembrane</keyword>
<comment type="caution">
    <text evidence="7">The sequence shown here is derived from an EMBL/GenBank/DDBJ whole genome shotgun (WGS) entry which is preliminary data.</text>
</comment>
<dbReference type="Pfam" id="PF07963">
    <property type="entry name" value="N_methyl"/>
    <property type="match status" value="1"/>
</dbReference>
<evidence type="ECO:0000313" key="7">
    <source>
        <dbReference type="EMBL" id="MBV6341760.1"/>
    </source>
</evidence>
<dbReference type="Pfam" id="PF16732">
    <property type="entry name" value="ComP_DUS"/>
    <property type="match status" value="1"/>
</dbReference>
<reference evidence="7 8" key="1">
    <citation type="journal article" date="2020" name="J Geophys Res Biogeosci">
        <title>Magnetotaxis as an Adaptation to Enable Bacterial Shuttling of Microbial Sulfur and Sulfur Cycling Across Aquatic Oxic#Anoxic Interfaces.</title>
        <authorList>
            <person name="Li J."/>
            <person name="Liu P."/>
            <person name="Wang J."/>
            <person name="Roberts A.P."/>
            <person name="Pan Y."/>
        </authorList>
    </citation>
    <scope>NUCLEOTIDE SEQUENCE [LARGE SCALE GENOMIC DNA]</scope>
    <source>
        <strain evidence="7 8">MYR-1_YQ</strain>
    </source>
</reference>
<evidence type="ECO:0000256" key="3">
    <source>
        <dbReference type="ARBA" id="ARBA00022692"/>
    </source>
</evidence>
<sequence length="159" mass="17099">MEKARFEMRDKFGHKGFTLVEVLVTLVIMSILAAVSIPTYIGQRDKARRAEAKENLEAIRLHLEQYFNENGCYYRTGGPPTVCTNATISGVTSIQAFLPGFKPGNTAALNFVYSITTTGTATAYVAGAVDKAVSTSVSSGATCASSELKIDNNNNRCGF</sequence>
<dbReference type="InterPro" id="IPR031982">
    <property type="entry name" value="PilE-like"/>
</dbReference>
<organism evidence="7 8">
    <name type="scientific">Candidatus Magnetobacterium casense</name>
    <dbReference type="NCBI Taxonomy" id="1455061"/>
    <lineage>
        <taxon>Bacteria</taxon>
        <taxon>Pseudomonadati</taxon>
        <taxon>Nitrospirota</taxon>
        <taxon>Thermodesulfovibrionia</taxon>
        <taxon>Thermodesulfovibrionales</taxon>
        <taxon>Candidatus Magnetobacteriaceae</taxon>
        <taxon>Candidatus Magnetobacterium</taxon>
    </lineage>
</organism>
<dbReference type="PANTHER" id="PTHR30093:SF44">
    <property type="entry name" value="TYPE II SECRETION SYSTEM CORE PROTEIN G"/>
    <property type="match status" value="1"/>
</dbReference>
<dbReference type="NCBIfam" id="TIGR02532">
    <property type="entry name" value="IV_pilin_GFxxxE"/>
    <property type="match status" value="1"/>
</dbReference>
<dbReference type="PROSITE" id="PS00409">
    <property type="entry name" value="PROKAR_NTER_METHYL"/>
    <property type="match status" value="1"/>
</dbReference>
<keyword evidence="4 6" id="KW-1133">Transmembrane helix</keyword>
<keyword evidence="8" id="KW-1185">Reference proteome</keyword>
<keyword evidence="2" id="KW-0488">Methylation</keyword>
<gene>
    <name evidence="7" type="ORF">HWQ67_09195</name>
</gene>
<keyword evidence="5 6" id="KW-0472">Membrane</keyword>
<evidence type="ECO:0000256" key="6">
    <source>
        <dbReference type="SAM" id="Phobius"/>
    </source>
</evidence>
<dbReference type="InterPro" id="IPR012902">
    <property type="entry name" value="N_methyl_site"/>
</dbReference>
<evidence type="ECO:0000256" key="4">
    <source>
        <dbReference type="ARBA" id="ARBA00022989"/>
    </source>
</evidence>
<name>A0ABS6RYN0_9BACT</name>
<evidence type="ECO:0000256" key="2">
    <source>
        <dbReference type="ARBA" id="ARBA00022481"/>
    </source>
</evidence>
<accession>A0ABS6RYN0</accession>
<proteinExistence type="predicted"/>
<comment type="subcellular location">
    <subcellularLocation>
        <location evidence="1">Membrane</location>
        <topology evidence="1">Single-pass membrane protein</topology>
    </subcellularLocation>
</comment>
<evidence type="ECO:0000256" key="1">
    <source>
        <dbReference type="ARBA" id="ARBA00004167"/>
    </source>
</evidence>
<dbReference type="RefSeq" id="WP_218252390.1">
    <property type="nucleotide sequence ID" value="NZ_JABXWD010000147.1"/>
</dbReference>
<dbReference type="PANTHER" id="PTHR30093">
    <property type="entry name" value="GENERAL SECRETION PATHWAY PROTEIN G"/>
    <property type="match status" value="1"/>
</dbReference>